<keyword evidence="5" id="KW-0472">Membrane</keyword>
<evidence type="ECO:0000256" key="3">
    <source>
        <dbReference type="ARBA" id="ARBA00022729"/>
    </source>
</evidence>
<keyword evidence="2" id="KW-0812">Transmembrane</keyword>
<evidence type="ECO:0000256" key="7">
    <source>
        <dbReference type="ARBA" id="ARBA00023180"/>
    </source>
</evidence>
<dbReference type="AlphaFoldDB" id="A0A3P6QYC3"/>
<dbReference type="Gene3D" id="2.60.120.1190">
    <property type="match status" value="1"/>
</dbReference>
<gene>
    <name evidence="9" type="ORF">DILT_LOCUS2105</name>
</gene>
<dbReference type="OrthoDB" id="6071166at2759"/>
<dbReference type="Pfam" id="PF21114">
    <property type="entry name" value="DDR1-2_DS-like"/>
    <property type="match status" value="1"/>
</dbReference>
<accession>A0A3P6QYC3</accession>
<evidence type="ECO:0000313" key="9">
    <source>
        <dbReference type="EMBL" id="VDK55616.1"/>
    </source>
</evidence>
<keyword evidence="10" id="KW-1185">Reference proteome</keyword>
<feature type="domain" description="Discoidin" evidence="8">
    <location>
        <begin position="5"/>
        <end position="48"/>
    </location>
</feature>
<protein>
    <recommendedName>
        <fullName evidence="8">Discoidin domain-containing protein</fullName>
    </recommendedName>
</protein>
<reference evidence="9 10" key="1">
    <citation type="submission" date="2018-11" db="EMBL/GenBank/DDBJ databases">
        <authorList>
            <consortium name="Pathogen Informatics"/>
        </authorList>
    </citation>
    <scope>NUCLEOTIDE SEQUENCE [LARGE SCALE GENOMIC DNA]</scope>
</reference>
<dbReference type="GO" id="GO:0016020">
    <property type="term" value="C:membrane"/>
    <property type="evidence" value="ECO:0007669"/>
    <property type="project" value="UniProtKB-SubCell"/>
</dbReference>
<dbReference type="EMBL" id="UYRU01020961">
    <property type="protein sequence ID" value="VDK55616.1"/>
    <property type="molecule type" value="Genomic_DNA"/>
</dbReference>
<keyword evidence="3" id="KW-0732">Signal</keyword>
<evidence type="ECO:0000256" key="5">
    <source>
        <dbReference type="ARBA" id="ARBA00023136"/>
    </source>
</evidence>
<comment type="subcellular location">
    <subcellularLocation>
        <location evidence="1">Membrane</location>
        <topology evidence="1">Single-pass type I membrane protein</topology>
    </subcellularLocation>
</comment>
<evidence type="ECO:0000256" key="4">
    <source>
        <dbReference type="ARBA" id="ARBA00022989"/>
    </source>
</evidence>
<keyword evidence="7" id="KW-0325">Glycoprotein</keyword>
<sequence length="53" mass="6434">MYEHERDTHSLLPRWVYIPLERRIGAFVRITLTFDFDWIVLSEIAFNSSESYI</sequence>
<evidence type="ECO:0000313" key="10">
    <source>
        <dbReference type="Proteomes" id="UP000281553"/>
    </source>
</evidence>
<evidence type="ECO:0000256" key="1">
    <source>
        <dbReference type="ARBA" id="ARBA00004479"/>
    </source>
</evidence>
<keyword evidence="4" id="KW-1133">Transmembrane helix</keyword>
<dbReference type="InterPro" id="IPR048525">
    <property type="entry name" value="DDR1-2_DS-like"/>
</dbReference>
<evidence type="ECO:0000256" key="2">
    <source>
        <dbReference type="ARBA" id="ARBA00022692"/>
    </source>
</evidence>
<name>A0A3P6QYC3_DIBLA</name>
<keyword evidence="6" id="KW-1015">Disulfide bond</keyword>
<dbReference type="Proteomes" id="UP000281553">
    <property type="component" value="Unassembled WGS sequence"/>
</dbReference>
<evidence type="ECO:0000259" key="8">
    <source>
        <dbReference type="Pfam" id="PF21114"/>
    </source>
</evidence>
<organism evidence="9 10">
    <name type="scientific">Dibothriocephalus latus</name>
    <name type="common">Fish tapeworm</name>
    <name type="synonym">Diphyllobothrium latum</name>
    <dbReference type="NCBI Taxonomy" id="60516"/>
    <lineage>
        <taxon>Eukaryota</taxon>
        <taxon>Metazoa</taxon>
        <taxon>Spiralia</taxon>
        <taxon>Lophotrochozoa</taxon>
        <taxon>Platyhelminthes</taxon>
        <taxon>Cestoda</taxon>
        <taxon>Eucestoda</taxon>
        <taxon>Diphyllobothriidea</taxon>
        <taxon>Diphyllobothriidae</taxon>
        <taxon>Dibothriocephalus</taxon>
    </lineage>
</organism>
<proteinExistence type="predicted"/>
<evidence type="ECO:0000256" key="6">
    <source>
        <dbReference type="ARBA" id="ARBA00023157"/>
    </source>
</evidence>